<reference evidence="2 3" key="1">
    <citation type="submission" date="2019-03" db="EMBL/GenBank/DDBJ databases">
        <authorList>
            <person name="Yang Y."/>
        </authorList>
    </citation>
    <scope>NUCLEOTIDE SEQUENCE [LARGE SCALE GENOMIC DNA]</scope>
    <source>
        <strain evidence="2 3">ASL-1</strain>
    </source>
</reference>
<evidence type="ECO:0000313" key="3">
    <source>
        <dbReference type="Proteomes" id="UP000297776"/>
    </source>
</evidence>
<organism evidence="2 3">
    <name type="scientific">Jeotgalibacillus salarius</name>
    <dbReference type="NCBI Taxonomy" id="546023"/>
    <lineage>
        <taxon>Bacteria</taxon>
        <taxon>Bacillati</taxon>
        <taxon>Bacillota</taxon>
        <taxon>Bacilli</taxon>
        <taxon>Bacillales</taxon>
        <taxon>Caryophanaceae</taxon>
        <taxon>Jeotgalibacillus</taxon>
    </lineage>
</organism>
<gene>
    <name evidence="2" type="ORF">E2626_11310</name>
</gene>
<dbReference type="EMBL" id="SORX01000006">
    <property type="protein sequence ID" value="TFE00556.1"/>
    <property type="molecule type" value="Genomic_DNA"/>
</dbReference>
<name>A0A4Y8LE10_9BACL</name>
<sequence length="98" mass="11381">MSKENRIKKWEKVRGKGKKNYILYYGIIGWGVTTGLLFFLIGEIFDHGLSLSQYFTGDWISLFSKGLVSFMVGGLLFGYITWGMNESYYHDKHIKNKL</sequence>
<feature type="transmembrane region" description="Helical" evidence="1">
    <location>
        <begin position="62"/>
        <end position="82"/>
    </location>
</feature>
<keyword evidence="1" id="KW-0472">Membrane</keyword>
<keyword evidence="1" id="KW-0812">Transmembrane</keyword>
<comment type="caution">
    <text evidence="2">The sequence shown here is derived from an EMBL/GenBank/DDBJ whole genome shotgun (WGS) entry which is preliminary data.</text>
</comment>
<evidence type="ECO:0000313" key="2">
    <source>
        <dbReference type="EMBL" id="TFE00556.1"/>
    </source>
</evidence>
<dbReference type="AlphaFoldDB" id="A0A4Y8LE10"/>
<evidence type="ECO:0000256" key="1">
    <source>
        <dbReference type="SAM" id="Phobius"/>
    </source>
</evidence>
<dbReference type="Proteomes" id="UP000297776">
    <property type="component" value="Unassembled WGS sequence"/>
</dbReference>
<protein>
    <submittedName>
        <fullName evidence="2">Uncharacterized protein</fullName>
    </submittedName>
</protein>
<feature type="transmembrane region" description="Helical" evidence="1">
    <location>
        <begin position="21"/>
        <end position="42"/>
    </location>
</feature>
<keyword evidence="1" id="KW-1133">Transmembrane helix</keyword>
<dbReference type="RefSeq" id="WP_134381875.1">
    <property type="nucleotide sequence ID" value="NZ_SORX01000006.1"/>
</dbReference>
<accession>A0A4Y8LE10</accession>
<keyword evidence="3" id="KW-1185">Reference proteome</keyword>
<dbReference type="OrthoDB" id="2692108at2"/>
<proteinExistence type="predicted"/>